<dbReference type="AlphaFoldDB" id="A0A5P8WFG1"/>
<dbReference type="SMART" id="SM00028">
    <property type="entry name" value="TPR"/>
    <property type="match status" value="2"/>
</dbReference>
<organism evidence="1 2">
    <name type="scientific">Nostoc sphaeroides CCNUC1</name>
    <dbReference type="NCBI Taxonomy" id="2653204"/>
    <lineage>
        <taxon>Bacteria</taxon>
        <taxon>Bacillati</taxon>
        <taxon>Cyanobacteriota</taxon>
        <taxon>Cyanophyceae</taxon>
        <taxon>Nostocales</taxon>
        <taxon>Nostocaceae</taxon>
        <taxon>Nostoc</taxon>
    </lineage>
</organism>
<name>A0A5P8WFG1_9NOSO</name>
<gene>
    <name evidence="1" type="ORF">GXM_09012</name>
</gene>
<keyword evidence="2" id="KW-1185">Reference proteome</keyword>
<dbReference type="Gene3D" id="1.25.40.10">
    <property type="entry name" value="Tetratricopeptide repeat domain"/>
    <property type="match status" value="1"/>
</dbReference>
<dbReference type="Proteomes" id="UP000326678">
    <property type="component" value="Chromosome Gxm2"/>
</dbReference>
<dbReference type="PANTHER" id="PTHR10098">
    <property type="entry name" value="RAPSYN-RELATED"/>
    <property type="match status" value="1"/>
</dbReference>
<dbReference type="EMBL" id="CP045227">
    <property type="protein sequence ID" value="QFS51518.1"/>
    <property type="molecule type" value="Genomic_DNA"/>
</dbReference>
<dbReference type="SUPFAM" id="SSF48452">
    <property type="entry name" value="TPR-like"/>
    <property type="match status" value="1"/>
</dbReference>
<protein>
    <submittedName>
        <fullName evidence="1">CHAT domain-containing protein</fullName>
    </submittedName>
</protein>
<accession>A0A5P8WFG1</accession>
<reference evidence="1 2" key="1">
    <citation type="submission" date="2019-10" db="EMBL/GenBank/DDBJ databases">
        <title>Genomic and transcriptomic insights into the perfect genentic adaptation of a filamentous nitrogen-fixing cyanobacterium to rice fields.</title>
        <authorList>
            <person name="Chen Z."/>
        </authorList>
    </citation>
    <scope>NUCLEOTIDE SEQUENCE [LARGE SCALE GENOMIC DNA]</scope>
    <source>
        <strain evidence="1">CCNUC1</strain>
    </source>
</reference>
<sequence>MGVKRISLGALAILLGTFAIALPSAKPVSLYVTQVMHNSKKAEADRLFKLGEEQIKSNQPKAALESFQKALPIYQQIKERLAEGHTHRSIGNAYYFLKDYPQAIAHQQQALSIAREIKNPDLEARALLNLGTINLNAPQGNTVKAIDYSAYRLDENTKILAVKSFQ</sequence>
<evidence type="ECO:0000313" key="2">
    <source>
        <dbReference type="Proteomes" id="UP000326678"/>
    </source>
</evidence>
<dbReference type="InterPro" id="IPR019734">
    <property type="entry name" value="TPR_rpt"/>
</dbReference>
<dbReference type="KEGG" id="nsh:GXM_09012"/>
<dbReference type="Pfam" id="PF13424">
    <property type="entry name" value="TPR_12"/>
    <property type="match status" value="1"/>
</dbReference>
<dbReference type="RefSeq" id="WP_152592026.1">
    <property type="nucleotide sequence ID" value="NZ_CP045227.1"/>
</dbReference>
<dbReference type="PANTHER" id="PTHR10098:SF108">
    <property type="entry name" value="TETRATRICOPEPTIDE REPEAT PROTEIN 28"/>
    <property type="match status" value="1"/>
</dbReference>
<proteinExistence type="predicted"/>
<dbReference type="InterPro" id="IPR011990">
    <property type="entry name" value="TPR-like_helical_dom_sf"/>
</dbReference>
<evidence type="ECO:0000313" key="1">
    <source>
        <dbReference type="EMBL" id="QFS51518.1"/>
    </source>
</evidence>